<keyword evidence="2" id="KW-0418">Kinase</keyword>
<evidence type="ECO:0000256" key="1">
    <source>
        <dbReference type="SAM" id="MobiDB-lite"/>
    </source>
</evidence>
<dbReference type="GO" id="GO:0016301">
    <property type="term" value="F:kinase activity"/>
    <property type="evidence" value="ECO:0007669"/>
    <property type="project" value="UniProtKB-KW"/>
</dbReference>
<comment type="caution">
    <text evidence="2">The sequence shown here is derived from an EMBL/GenBank/DDBJ whole genome shotgun (WGS) entry which is preliminary data.</text>
</comment>
<sequence length="197" mass="22080">MEATRLHYPLQRFLDTDDDRVMREPPRPQSGDQGRVSPAERGKNACPESGLLQERIEHKGCHLLRWIRQRFSYLELPMLVVSSDPSLGAMAEAVRAGCNDWMAKPLRGKELLARARMAMTASEEAERLEVKTSERRLSSSAVLRQLSQRGGDSPRSLARVEDPFRAMSVSSLPPPMPDWSDDGEMSKSGLSKSESED</sequence>
<feature type="region of interest" description="Disordered" evidence="1">
    <location>
        <begin position="1"/>
        <end position="47"/>
    </location>
</feature>
<feature type="non-terminal residue" evidence="2">
    <location>
        <position position="197"/>
    </location>
</feature>
<organism evidence="2 3">
    <name type="scientific">Durusdinium trenchii</name>
    <dbReference type="NCBI Taxonomy" id="1381693"/>
    <lineage>
        <taxon>Eukaryota</taxon>
        <taxon>Sar</taxon>
        <taxon>Alveolata</taxon>
        <taxon>Dinophyceae</taxon>
        <taxon>Suessiales</taxon>
        <taxon>Symbiodiniaceae</taxon>
        <taxon>Durusdinium</taxon>
    </lineage>
</organism>
<evidence type="ECO:0000313" key="2">
    <source>
        <dbReference type="EMBL" id="CAK9035469.1"/>
    </source>
</evidence>
<keyword evidence="3" id="KW-1185">Reference proteome</keyword>
<name>A0ABP0LBF0_9DINO</name>
<protein>
    <submittedName>
        <fullName evidence="2">Histidine kinase</fullName>
    </submittedName>
</protein>
<reference evidence="2 3" key="1">
    <citation type="submission" date="2024-02" db="EMBL/GenBank/DDBJ databases">
        <authorList>
            <person name="Chen Y."/>
            <person name="Shah S."/>
            <person name="Dougan E. K."/>
            <person name="Thang M."/>
            <person name="Chan C."/>
        </authorList>
    </citation>
    <scope>NUCLEOTIDE SEQUENCE [LARGE SCALE GENOMIC DNA]</scope>
</reference>
<keyword evidence="2" id="KW-0808">Transferase</keyword>
<feature type="region of interest" description="Disordered" evidence="1">
    <location>
        <begin position="145"/>
        <end position="197"/>
    </location>
</feature>
<feature type="compositionally biased region" description="Polar residues" evidence="1">
    <location>
        <begin position="188"/>
        <end position="197"/>
    </location>
</feature>
<gene>
    <name evidence="2" type="ORF">SCF082_LOCUS21305</name>
</gene>
<dbReference type="InterPro" id="IPR011006">
    <property type="entry name" value="CheY-like_superfamily"/>
</dbReference>
<dbReference type="Proteomes" id="UP001642464">
    <property type="component" value="Unassembled WGS sequence"/>
</dbReference>
<dbReference type="Gene3D" id="3.40.50.2300">
    <property type="match status" value="1"/>
</dbReference>
<dbReference type="EMBL" id="CAXAMM010015080">
    <property type="protein sequence ID" value="CAK9035469.1"/>
    <property type="molecule type" value="Genomic_DNA"/>
</dbReference>
<proteinExistence type="predicted"/>
<accession>A0ABP0LBF0</accession>
<evidence type="ECO:0000313" key="3">
    <source>
        <dbReference type="Proteomes" id="UP001642464"/>
    </source>
</evidence>
<dbReference type="SUPFAM" id="SSF52172">
    <property type="entry name" value="CheY-like"/>
    <property type="match status" value="1"/>
</dbReference>